<feature type="chain" id="PRO_5040166107" description="Flo11 domain-containing protein" evidence="1">
    <location>
        <begin position="20"/>
        <end position="156"/>
    </location>
</feature>
<protein>
    <recommendedName>
        <fullName evidence="2">Flo11 domain-containing protein</fullName>
    </recommendedName>
</protein>
<dbReference type="AlphaFoldDB" id="A0A9P7V5F3"/>
<evidence type="ECO:0000313" key="4">
    <source>
        <dbReference type="Proteomes" id="UP000790833"/>
    </source>
</evidence>
<organism evidence="3 4">
    <name type="scientific">Scheffersomyces spartinae</name>
    <dbReference type="NCBI Taxonomy" id="45513"/>
    <lineage>
        <taxon>Eukaryota</taxon>
        <taxon>Fungi</taxon>
        <taxon>Dikarya</taxon>
        <taxon>Ascomycota</taxon>
        <taxon>Saccharomycotina</taxon>
        <taxon>Pichiomycetes</taxon>
        <taxon>Debaryomycetaceae</taxon>
        <taxon>Scheffersomyces</taxon>
    </lineage>
</organism>
<dbReference type="RefSeq" id="XP_043047026.1">
    <property type="nucleotide sequence ID" value="XM_043193805.1"/>
</dbReference>
<accession>A0A9P7V5F3</accession>
<feature type="non-terminal residue" evidence="3">
    <location>
        <position position="156"/>
    </location>
</feature>
<proteinExistence type="predicted"/>
<dbReference type="InterPro" id="IPR018789">
    <property type="entry name" value="Flo11"/>
</dbReference>
<feature type="signal peptide" evidence="1">
    <location>
        <begin position="1"/>
        <end position="19"/>
    </location>
</feature>
<dbReference type="Proteomes" id="UP000790833">
    <property type="component" value="Unassembled WGS sequence"/>
</dbReference>
<evidence type="ECO:0000313" key="3">
    <source>
        <dbReference type="EMBL" id="KAG7191474.1"/>
    </source>
</evidence>
<feature type="domain" description="Flo11" evidence="2">
    <location>
        <begin position="47"/>
        <end position="136"/>
    </location>
</feature>
<gene>
    <name evidence="3" type="ORF">KQ657_003069</name>
</gene>
<keyword evidence="1" id="KW-0732">Signal</keyword>
<evidence type="ECO:0000259" key="2">
    <source>
        <dbReference type="Pfam" id="PF10182"/>
    </source>
</evidence>
<dbReference type="Pfam" id="PF10182">
    <property type="entry name" value="Flo11"/>
    <property type="match status" value="1"/>
</dbReference>
<comment type="caution">
    <text evidence="3">The sequence shown here is derived from an EMBL/GenBank/DDBJ whole genome shotgun (WGS) entry which is preliminary data.</text>
</comment>
<dbReference type="EMBL" id="JAHMUF010000028">
    <property type="protein sequence ID" value="KAG7191474.1"/>
    <property type="molecule type" value="Genomic_DNA"/>
</dbReference>
<sequence>MKFSTLVSSALGIVSVANATNCAIKPYNACPTTVFDMTKPQPKFGVEVSQEGESTFKYKLSFSIDSGLQKDSLQLLQLVGTGQTVTLFDEASRVDEISDANFWQYEITGPADISGDLYCVPPISVVYLWHCGKNKRGYKEGGYNATACVNAAYPIS</sequence>
<name>A0A9P7V5F3_9ASCO</name>
<reference evidence="3" key="1">
    <citation type="submission" date="2021-03" db="EMBL/GenBank/DDBJ databases">
        <authorList>
            <person name="Palmer J.M."/>
        </authorList>
    </citation>
    <scope>NUCLEOTIDE SEQUENCE</scope>
    <source>
        <strain evidence="3">ARV_011</strain>
    </source>
</reference>
<evidence type="ECO:0000256" key="1">
    <source>
        <dbReference type="SAM" id="SignalP"/>
    </source>
</evidence>
<dbReference type="GeneID" id="66116443"/>
<keyword evidence="4" id="KW-1185">Reference proteome</keyword>